<accession>A0A9X3F1G2</accession>
<dbReference type="AlphaFoldDB" id="A0A9X3F1G2"/>
<keyword evidence="2" id="KW-0472">Membrane</keyword>
<dbReference type="EMBL" id="JAPOHD010000001">
    <property type="protein sequence ID" value="MCY1718720.1"/>
    <property type="molecule type" value="Genomic_DNA"/>
</dbReference>
<dbReference type="RefSeq" id="WP_343331059.1">
    <property type="nucleotide sequence ID" value="NZ_JAPOHD010000001.1"/>
</dbReference>
<feature type="region of interest" description="Disordered" evidence="1">
    <location>
        <begin position="307"/>
        <end position="331"/>
    </location>
</feature>
<evidence type="ECO:0008006" key="6">
    <source>
        <dbReference type="Google" id="ProtNLM"/>
    </source>
</evidence>
<protein>
    <recommendedName>
        <fullName evidence="6">Protein BatD</fullName>
    </recommendedName>
</protein>
<dbReference type="Proteomes" id="UP001145087">
    <property type="component" value="Unassembled WGS sequence"/>
</dbReference>
<sequence length="331" mass="37501">MKLKLAIILAAVLFAGSVNAQQIKATASLDSTNILLGDQVKLFLEIDHPKNVDVQFPAVPDTIVDLIELISLSGVDTFELDDESLMKQIQAYTITCFDSGSYRIPPFWFKIDVDGTIDSIPSNGVTLNVYTMEIDTTRGPTDIKMPYDAPLTLKEVTPYILGVILIGAIIFFLLYSIKRKKKNQPIFARPPKPKEPPHIVAIRELDRIKAEKVWQKGKTKQYYSEVTNTLRNYIEDRFGIRALEQTSDETIESFRAQKGLLNDKSFADLSQTLKLADLVKFAKYQPLPDDDNMALVNAYFFINDTKKEEPKKQEEKGKDEDDKDVEEVTIK</sequence>
<evidence type="ECO:0000313" key="5">
    <source>
        <dbReference type="Proteomes" id="UP001145087"/>
    </source>
</evidence>
<reference evidence="4" key="1">
    <citation type="submission" date="2022-11" db="EMBL/GenBank/DDBJ databases">
        <title>Marilongibacter aestuarii gen. nov., sp. nov., isolated from tidal flat sediment.</title>
        <authorList>
            <person name="Jiayan W."/>
        </authorList>
    </citation>
    <scope>NUCLEOTIDE SEQUENCE</scope>
    <source>
        <strain evidence="4">Z1-6</strain>
    </source>
</reference>
<keyword evidence="2" id="KW-0812">Transmembrane</keyword>
<evidence type="ECO:0000256" key="1">
    <source>
        <dbReference type="SAM" id="MobiDB-lite"/>
    </source>
</evidence>
<feature type="chain" id="PRO_5040840897" description="Protein BatD" evidence="3">
    <location>
        <begin position="21"/>
        <end position="331"/>
    </location>
</feature>
<evidence type="ECO:0000256" key="2">
    <source>
        <dbReference type="SAM" id="Phobius"/>
    </source>
</evidence>
<keyword evidence="5" id="KW-1185">Reference proteome</keyword>
<keyword evidence="2" id="KW-1133">Transmembrane helix</keyword>
<evidence type="ECO:0000256" key="3">
    <source>
        <dbReference type="SAM" id="SignalP"/>
    </source>
</evidence>
<comment type="caution">
    <text evidence="4">The sequence shown here is derived from an EMBL/GenBank/DDBJ whole genome shotgun (WGS) entry which is preliminary data.</text>
</comment>
<gene>
    <name evidence="4" type="ORF">OU798_00095</name>
</gene>
<proteinExistence type="predicted"/>
<name>A0A9X3F1G2_9BACT</name>
<feature type="signal peptide" evidence="3">
    <location>
        <begin position="1"/>
        <end position="20"/>
    </location>
</feature>
<organism evidence="4 5">
    <name type="scientific">Draconibacterium aestuarii</name>
    <dbReference type="NCBI Taxonomy" id="2998507"/>
    <lineage>
        <taxon>Bacteria</taxon>
        <taxon>Pseudomonadati</taxon>
        <taxon>Bacteroidota</taxon>
        <taxon>Bacteroidia</taxon>
        <taxon>Marinilabiliales</taxon>
        <taxon>Prolixibacteraceae</taxon>
        <taxon>Draconibacterium</taxon>
    </lineage>
</organism>
<keyword evidence="3" id="KW-0732">Signal</keyword>
<feature type="transmembrane region" description="Helical" evidence="2">
    <location>
        <begin position="159"/>
        <end position="177"/>
    </location>
</feature>
<evidence type="ECO:0000313" key="4">
    <source>
        <dbReference type="EMBL" id="MCY1718720.1"/>
    </source>
</evidence>